<evidence type="ECO:0000256" key="8">
    <source>
        <dbReference type="ARBA" id="ARBA00023136"/>
    </source>
</evidence>
<dbReference type="GO" id="GO:0034625">
    <property type="term" value="P:fatty acid elongation, monounsaturated fatty acid"/>
    <property type="evidence" value="ECO:0007669"/>
    <property type="project" value="TreeGrafter"/>
</dbReference>
<comment type="subcellular location">
    <subcellularLocation>
        <location evidence="1">Membrane</location>
        <topology evidence="1">Multi-pass membrane protein</topology>
    </subcellularLocation>
</comment>
<evidence type="ECO:0000256" key="5">
    <source>
        <dbReference type="ARBA" id="ARBA00022832"/>
    </source>
</evidence>
<name>A0A1V9XRF6_9ACAR</name>
<evidence type="ECO:0000256" key="3">
    <source>
        <dbReference type="ARBA" id="ARBA00022679"/>
    </source>
</evidence>
<dbReference type="GO" id="GO:0034626">
    <property type="term" value="P:fatty acid elongation, polyunsaturated fatty acid"/>
    <property type="evidence" value="ECO:0007669"/>
    <property type="project" value="TreeGrafter"/>
</dbReference>
<dbReference type="InParanoid" id="A0A1V9XRF6"/>
<keyword evidence="2 10" id="KW-0444">Lipid biosynthesis</keyword>
<sequence>MVFNVYDHVDPRSRDWAFVGTPLYPLVTCGCYLLFVYVIGPRYMKNRPALDLRWPMKVHNMFMVMANAYFFTQFSRHSVFAGYNLLCQGMTYSTDANSLRLLELGWWFLLVRTLDFLDTAFFILRKKFDHVSFHHVSHHFCCIFFGHLWLSLGMDGQSWFGICVNCGIHVLMHTYYFLAACGPKAKLHRWWKSHLTSAQIYQHYAIIAHGLIPLFYDCGYPRVLIFIALPQGVLGLMLFLNFYKTTYQSAESLMDVVPGALCVLTDHHDPLKLQKMLKHFDETEAPSRCLPLSNKKTG</sequence>
<comment type="similarity">
    <text evidence="10">Belongs to the ELO family.</text>
</comment>
<proteinExistence type="inferred from homology"/>
<evidence type="ECO:0000256" key="1">
    <source>
        <dbReference type="ARBA" id="ARBA00004141"/>
    </source>
</evidence>
<feature type="transmembrane region" description="Helical" evidence="10">
    <location>
        <begin position="222"/>
        <end position="243"/>
    </location>
</feature>
<dbReference type="EMBL" id="MNPL01005346">
    <property type="protein sequence ID" value="OQR76075.1"/>
    <property type="molecule type" value="Genomic_DNA"/>
</dbReference>
<dbReference type="GO" id="GO:0019367">
    <property type="term" value="P:fatty acid elongation, saturated fatty acid"/>
    <property type="evidence" value="ECO:0007669"/>
    <property type="project" value="TreeGrafter"/>
</dbReference>
<dbReference type="Pfam" id="PF01151">
    <property type="entry name" value="ELO"/>
    <property type="match status" value="1"/>
</dbReference>
<evidence type="ECO:0000256" key="9">
    <source>
        <dbReference type="ARBA" id="ARBA00023160"/>
    </source>
</evidence>
<feature type="transmembrane region" description="Helical" evidence="10">
    <location>
        <begin position="61"/>
        <end position="86"/>
    </location>
</feature>
<keyword evidence="3 10" id="KW-0808">Transferase</keyword>
<dbReference type="Proteomes" id="UP000192247">
    <property type="component" value="Unassembled WGS sequence"/>
</dbReference>
<reference evidence="11 12" key="1">
    <citation type="journal article" date="2017" name="Gigascience">
        <title>Draft genome of the honey bee ectoparasitic mite, Tropilaelaps mercedesae, is shaped by the parasitic life history.</title>
        <authorList>
            <person name="Dong X."/>
            <person name="Armstrong S.D."/>
            <person name="Xia D."/>
            <person name="Makepeace B.L."/>
            <person name="Darby A.C."/>
            <person name="Kadowaki T."/>
        </authorList>
    </citation>
    <scope>NUCLEOTIDE SEQUENCE [LARGE SCALE GENOMIC DNA]</scope>
    <source>
        <strain evidence="11">Wuxi-XJTLU</strain>
    </source>
</reference>
<feature type="transmembrane region" description="Helical" evidence="10">
    <location>
        <begin position="136"/>
        <end position="152"/>
    </location>
</feature>
<dbReference type="GO" id="GO:0030148">
    <property type="term" value="P:sphingolipid biosynthetic process"/>
    <property type="evidence" value="ECO:0007669"/>
    <property type="project" value="TreeGrafter"/>
</dbReference>
<keyword evidence="9 10" id="KW-0275">Fatty acid biosynthesis</keyword>
<protein>
    <recommendedName>
        <fullName evidence="10">Elongation of very long chain fatty acids protein</fullName>
        <ecNumber evidence="10">2.3.1.199</ecNumber>
    </recommendedName>
    <alternativeName>
        <fullName evidence="10">Very-long-chain 3-oxoacyl-CoA synthase</fullName>
    </alternativeName>
</protein>
<evidence type="ECO:0000256" key="2">
    <source>
        <dbReference type="ARBA" id="ARBA00022516"/>
    </source>
</evidence>
<gene>
    <name evidence="11" type="ORF">BIW11_03154</name>
</gene>
<accession>A0A1V9XRF6</accession>
<evidence type="ECO:0000256" key="7">
    <source>
        <dbReference type="ARBA" id="ARBA00023098"/>
    </source>
</evidence>
<dbReference type="AlphaFoldDB" id="A0A1V9XRF6"/>
<keyword evidence="8 10" id="KW-0472">Membrane</keyword>
<keyword evidence="5 10" id="KW-0276">Fatty acid metabolism</keyword>
<keyword evidence="6 10" id="KW-1133">Transmembrane helix</keyword>
<dbReference type="InterPro" id="IPR002076">
    <property type="entry name" value="ELO_fam"/>
</dbReference>
<keyword evidence="12" id="KW-1185">Reference proteome</keyword>
<dbReference type="PANTHER" id="PTHR11157:SF69">
    <property type="entry name" value="ELONGATION OF VERY LONG CHAIN FATTY ACIDS PROTEIN 7"/>
    <property type="match status" value="1"/>
</dbReference>
<feature type="transmembrane region" description="Helical" evidence="10">
    <location>
        <begin position="200"/>
        <end position="216"/>
    </location>
</feature>
<dbReference type="EC" id="2.3.1.199" evidence="10"/>
<evidence type="ECO:0000313" key="11">
    <source>
        <dbReference type="EMBL" id="OQR76075.1"/>
    </source>
</evidence>
<feature type="transmembrane region" description="Helical" evidence="10">
    <location>
        <begin position="106"/>
        <end position="124"/>
    </location>
</feature>
<dbReference type="PANTHER" id="PTHR11157">
    <property type="entry name" value="FATTY ACID ACYL TRANSFERASE-RELATED"/>
    <property type="match status" value="1"/>
</dbReference>
<evidence type="ECO:0000256" key="10">
    <source>
        <dbReference type="RuleBase" id="RU361115"/>
    </source>
</evidence>
<dbReference type="OrthoDB" id="434092at2759"/>
<comment type="catalytic activity">
    <reaction evidence="10">
        <text>a very-long-chain acyl-CoA + malonyl-CoA + H(+) = a very-long-chain 3-oxoacyl-CoA + CO2 + CoA</text>
        <dbReference type="Rhea" id="RHEA:32727"/>
        <dbReference type="ChEBI" id="CHEBI:15378"/>
        <dbReference type="ChEBI" id="CHEBI:16526"/>
        <dbReference type="ChEBI" id="CHEBI:57287"/>
        <dbReference type="ChEBI" id="CHEBI:57384"/>
        <dbReference type="ChEBI" id="CHEBI:90725"/>
        <dbReference type="ChEBI" id="CHEBI:90736"/>
        <dbReference type="EC" id="2.3.1.199"/>
    </reaction>
</comment>
<organism evidence="11 12">
    <name type="scientific">Tropilaelaps mercedesae</name>
    <dbReference type="NCBI Taxonomy" id="418985"/>
    <lineage>
        <taxon>Eukaryota</taxon>
        <taxon>Metazoa</taxon>
        <taxon>Ecdysozoa</taxon>
        <taxon>Arthropoda</taxon>
        <taxon>Chelicerata</taxon>
        <taxon>Arachnida</taxon>
        <taxon>Acari</taxon>
        <taxon>Parasitiformes</taxon>
        <taxon>Mesostigmata</taxon>
        <taxon>Gamasina</taxon>
        <taxon>Dermanyssoidea</taxon>
        <taxon>Laelapidae</taxon>
        <taxon>Tropilaelaps</taxon>
    </lineage>
</organism>
<comment type="caution">
    <text evidence="11">The sequence shown here is derived from an EMBL/GenBank/DDBJ whole genome shotgun (WGS) entry which is preliminary data.</text>
</comment>
<keyword evidence="4 10" id="KW-0812">Transmembrane</keyword>
<dbReference type="GO" id="GO:0005789">
    <property type="term" value="C:endoplasmic reticulum membrane"/>
    <property type="evidence" value="ECO:0007669"/>
    <property type="project" value="TreeGrafter"/>
</dbReference>
<feature type="transmembrane region" description="Helical" evidence="10">
    <location>
        <begin position="16"/>
        <end position="40"/>
    </location>
</feature>
<evidence type="ECO:0000313" key="12">
    <source>
        <dbReference type="Proteomes" id="UP000192247"/>
    </source>
</evidence>
<dbReference type="GO" id="GO:0042761">
    <property type="term" value="P:very long-chain fatty acid biosynthetic process"/>
    <property type="evidence" value="ECO:0007669"/>
    <property type="project" value="TreeGrafter"/>
</dbReference>
<evidence type="ECO:0000256" key="4">
    <source>
        <dbReference type="ARBA" id="ARBA00022692"/>
    </source>
</evidence>
<feature type="transmembrane region" description="Helical" evidence="10">
    <location>
        <begin position="158"/>
        <end position="179"/>
    </location>
</feature>
<dbReference type="STRING" id="418985.A0A1V9XRF6"/>
<dbReference type="GO" id="GO:0009922">
    <property type="term" value="F:fatty acid elongase activity"/>
    <property type="evidence" value="ECO:0007669"/>
    <property type="project" value="UniProtKB-EC"/>
</dbReference>
<evidence type="ECO:0000256" key="6">
    <source>
        <dbReference type="ARBA" id="ARBA00022989"/>
    </source>
</evidence>
<keyword evidence="7 10" id="KW-0443">Lipid metabolism</keyword>